<reference evidence="1" key="1">
    <citation type="journal article" date="2020" name="bioRxiv">
        <title>A rank-normalized archaeal taxonomy based on genome phylogeny resolves widespread incomplete and uneven classifications.</title>
        <authorList>
            <person name="Rinke C."/>
            <person name="Chuvochina M."/>
            <person name="Mussig A.J."/>
            <person name="Chaumeil P.-A."/>
            <person name="Waite D.W."/>
            <person name="Whitman W.B."/>
            <person name="Parks D.H."/>
            <person name="Hugenholtz P."/>
        </authorList>
    </citation>
    <scope>NUCLEOTIDE SEQUENCE</scope>
    <source>
        <strain evidence="1">UBA8838</strain>
    </source>
</reference>
<evidence type="ECO:0000313" key="1">
    <source>
        <dbReference type="EMBL" id="HII74375.1"/>
    </source>
</evidence>
<dbReference type="GeneID" id="25400236"/>
<dbReference type="EMBL" id="DUJO01000038">
    <property type="protein sequence ID" value="HII74375.1"/>
    <property type="molecule type" value="Genomic_DNA"/>
</dbReference>
<dbReference type="Proteomes" id="UP000646844">
    <property type="component" value="Unassembled WGS sequence"/>
</dbReference>
<comment type="caution">
    <text evidence="1">The sequence shown here is derived from an EMBL/GenBank/DDBJ whole genome shotgun (WGS) entry which is preliminary data.</text>
</comment>
<dbReference type="AlphaFoldDB" id="A0A832WPV0"/>
<dbReference type="RefSeq" id="WP_052846418.1">
    <property type="nucleotide sequence ID" value="NZ_BAABQO010000014.1"/>
</dbReference>
<accession>A0A832WPV0</accession>
<proteinExistence type="predicted"/>
<protein>
    <submittedName>
        <fullName evidence="1">Uncharacterized protein</fullName>
    </submittedName>
</protein>
<name>A0A832WPV0_9CREN</name>
<evidence type="ECO:0000313" key="2">
    <source>
        <dbReference type="Proteomes" id="UP000646844"/>
    </source>
</evidence>
<gene>
    <name evidence="1" type="ORF">HA332_08400</name>
</gene>
<sequence>MEITILRYPEELLLALAKEELFSNSKLKIIDDKFVLRFLGFNIEGTFSKRIETNFAVYLFNSKLGGAKVNITIVNVDE</sequence>
<organism evidence="1 2">
    <name type="scientific">Sulfurisphaera tokodaii</name>
    <dbReference type="NCBI Taxonomy" id="111955"/>
    <lineage>
        <taxon>Archaea</taxon>
        <taxon>Thermoproteota</taxon>
        <taxon>Thermoprotei</taxon>
        <taxon>Sulfolobales</taxon>
        <taxon>Sulfolobaceae</taxon>
        <taxon>Sulfurisphaera</taxon>
    </lineage>
</organism>